<comment type="caution">
    <text evidence="1">The sequence shown here is derived from an EMBL/GenBank/DDBJ whole genome shotgun (WGS) entry which is preliminary data.</text>
</comment>
<gene>
    <name evidence="1" type="ORF">LCGC14_2395000</name>
</gene>
<dbReference type="AlphaFoldDB" id="A0A0F9E9G4"/>
<name>A0A0F9E9G4_9ZZZZ</name>
<sequence length="59" mass="6332">MRQVAGSINADNDIAVAQGEIFWDGANEADIGTINITQTTVTNVYEEEVTAPPIQVINL</sequence>
<protein>
    <submittedName>
        <fullName evidence="1">Uncharacterized protein</fullName>
    </submittedName>
</protein>
<reference evidence="1" key="1">
    <citation type="journal article" date="2015" name="Nature">
        <title>Complex archaea that bridge the gap between prokaryotes and eukaryotes.</title>
        <authorList>
            <person name="Spang A."/>
            <person name="Saw J.H."/>
            <person name="Jorgensen S.L."/>
            <person name="Zaremba-Niedzwiedzka K."/>
            <person name="Martijn J."/>
            <person name="Lind A.E."/>
            <person name="van Eijk R."/>
            <person name="Schleper C."/>
            <person name="Guy L."/>
            <person name="Ettema T.J."/>
        </authorList>
    </citation>
    <scope>NUCLEOTIDE SEQUENCE</scope>
</reference>
<proteinExistence type="predicted"/>
<dbReference type="EMBL" id="LAZR01035830">
    <property type="protein sequence ID" value="KKL26466.1"/>
    <property type="molecule type" value="Genomic_DNA"/>
</dbReference>
<evidence type="ECO:0000313" key="1">
    <source>
        <dbReference type="EMBL" id="KKL26466.1"/>
    </source>
</evidence>
<accession>A0A0F9E9G4</accession>
<organism evidence="1">
    <name type="scientific">marine sediment metagenome</name>
    <dbReference type="NCBI Taxonomy" id="412755"/>
    <lineage>
        <taxon>unclassified sequences</taxon>
        <taxon>metagenomes</taxon>
        <taxon>ecological metagenomes</taxon>
    </lineage>
</organism>